<geneLocation type="plasmid" evidence="1">
    <name>plasmid1</name>
</geneLocation>
<name>A0A1Z4KUY2_ANAVA</name>
<protein>
    <recommendedName>
        <fullName evidence="3">N-acetyltransferase domain-containing protein</fullName>
    </recommendedName>
</protein>
<dbReference type="Proteomes" id="UP000217507">
    <property type="component" value="Plasmid Plasmid1 dna"/>
</dbReference>
<organism evidence="1 2">
    <name type="scientific">Trichormus variabilis NIES-23</name>
    <dbReference type="NCBI Taxonomy" id="1973479"/>
    <lineage>
        <taxon>Bacteria</taxon>
        <taxon>Bacillati</taxon>
        <taxon>Cyanobacteriota</taxon>
        <taxon>Cyanophyceae</taxon>
        <taxon>Nostocales</taxon>
        <taxon>Nostocaceae</taxon>
        <taxon>Trichormus</taxon>
    </lineage>
</organism>
<dbReference type="AlphaFoldDB" id="A0A1Z4KUY2"/>
<evidence type="ECO:0008006" key="3">
    <source>
        <dbReference type="Google" id="ProtNLM"/>
    </source>
</evidence>
<dbReference type="SUPFAM" id="SSF55729">
    <property type="entry name" value="Acyl-CoA N-acyltransferases (Nat)"/>
    <property type="match status" value="1"/>
</dbReference>
<sequence length="63" mass="7120">MRGQGIAAAMFAKLKNLLPQRQGILFIKGHNEPSLQAHRKMGMCQMAEFSYEGTRFLVFAYEG</sequence>
<dbReference type="EMBL" id="AP018217">
    <property type="protein sequence ID" value="BAY72703.1"/>
    <property type="molecule type" value="Genomic_DNA"/>
</dbReference>
<gene>
    <name evidence="1" type="ORF">NIES23_55310</name>
</gene>
<keyword evidence="1" id="KW-0614">Plasmid</keyword>
<proteinExistence type="predicted"/>
<dbReference type="InterPro" id="IPR016181">
    <property type="entry name" value="Acyl_CoA_acyltransferase"/>
</dbReference>
<evidence type="ECO:0000313" key="2">
    <source>
        <dbReference type="Proteomes" id="UP000217507"/>
    </source>
</evidence>
<accession>A0A1Z4KUY2</accession>
<evidence type="ECO:0000313" key="1">
    <source>
        <dbReference type="EMBL" id="BAY72703.1"/>
    </source>
</evidence>
<reference evidence="1 2" key="1">
    <citation type="submission" date="2017-06" db="EMBL/GenBank/DDBJ databases">
        <title>Genome sequencing of cyanobaciteial culture collection at National Institute for Environmental Studies (NIES).</title>
        <authorList>
            <person name="Hirose Y."/>
            <person name="Shimura Y."/>
            <person name="Fujisawa T."/>
            <person name="Nakamura Y."/>
            <person name="Kawachi M."/>
        </authorList>
    </citation>
    <scope>NUCLEOTIDE SEQUENCE [LARGE SCALE GENOMIC DNA]</scope>
    <source>
        <strain evidence="1 2">NIES-23</strain>
        <plasmid evidence="2">Plasmid Plasmid1 dna</plasmid>
    </source>
</reference>